<evidence type="ECO:0000313" key="1">
    <source>
        <dbReference type="EMBL" id="DAE20864.1"/>
    </source>
</evidence>
<organism evidence="1">
    <name type="scientific">Siphoviridae sp. ctWhx86</name>
    <dbReference type="NCBI Taxonomy" id="2826362"/>
    <lineage>
        <taxon>Viruses</taxon>
        <taxon>Duplodnaviria</taxon>
        <taxon>Heunggongvirae</taxon>
        <taxon>Uroviricota</taxon>
        <taxon>Caudoviricetes</taxon>
    </lineage>
</organism>
<reference evidence="1" key="1">
    <citation type="journal article" date="2021" name="Proc. Natl. Acad. Sci. U.S.A.">
        <title>A Catalog of Tens of Thousands of Viruses from Human Metagenomes Reveals Hidden Associations with Chronic Diseases.</title>
        <authorList>
            <person name="Tisza M.J."/>
            <person name="Buck C.B."/>
        </authorList>
    </citation>
    <scope>NUCLEOTIDE SEQUENCE</scope>
    <source>
        <strain evidence="1">CtWhx86</strain>
    </source>
</reference>
<name>A0A8S5QP72_9CAUD</name>
<accession>A0A8S5QP72</accession>
<proteinExistence type="predicted"/>
<protein>
    <submittedName>
        <fullName evidence="1">Uncharacterized protein</fullName>
    </submittedName>
</protein>
<sequence>MTFFEKSGEGIMIDDNNFEALQKAVRQVACLNDGPTEA</sequence>
<dbReference type="EMBL" id="BK015702">
    <property type="protein sequence ID" value="DAE20864.1"/>
    <property type="molecule type" value="Genomic_DNA"/>
</dbReference>